<organism evidence="2">
    <name type="scientific">blood disease bacterium R229</name>
    <dbReference type="NCBI Taxonomy" id="741978"/>
    <lineage>
        <taxon>Bacteria</taxon>
        <taxon>Pseudomonadati</taxon>
        <taxon>Pseudomonadota</taxon>
        <taxon>Betaproteobacteria</taxon>
        <taxon>Burkholderiales</taxon>
        <taxon>Burkholderiaceae</taxon>
        <taxon>Ralstonia</taxon>
        <taxon>Ralstonia solanacearum species complex</taxon>
    </lineage>
</organism>
<protein>
    <submittedName>
        <fullName evidence="2">Uncharacterized protein</fullName>
    </submittedName>
</protein>
<evidence type="ECO:0000256" key="1">
    <source>
        <dbReference type="SAM" id="MobiDB-lite"/>
    </source>
</evidence>
<reference evidence="2" key="2">
    <citation type="submission" date="2011-04" db="EMBL/GenBank/DDBJ databases">
        <authorList>
            <person name="Genoscope - CEA"/>
        </authorList>
    </citation>
    <scope>NUCLEOTIDE SEQUENCE</scope>
    <source>
        <strain evidence="2">R229</strain>
    </source>
</reference>
<accession>G2ZQ91</accession>
<dbReference type="EMBL" id="FR854068">
    <property type="protein sequence ID" value="CCA81221.1"/>
    <property type="molecule type" value="Genomic_DNA"/>
</dbReference>
<dbReference type="AlphaFoldDB" id="G2ZQ91"/>
<proteinExistence type="predicted"/>
<name>G2ZQ91_9RALS</name>
<gene>
    <name evidence="2" type="ORF">BDB_120268</name>
</gene>
<feature type="compositionally biased region" description="Basic residues" evidence="1">
    <location>
        <begin position="17"/>
        <end position="30"/>
    </location>
</feature>
<feature type="region of interest" description="Disordered" evidence="1">
    <location>
        <begin position="1"/>
        <end position="30"/>
    </location>
</feature>
<reference evidence="2" key="1">
    <citation type="journal article" date="2011" name="PLoS ONE">
        <title>Ralstonia syzygii, the Blood Disease Bacterium and some Asian R. solanacearum strains form a single genomic species despite divergent lifestyles.</title>
        <authorList>
            <person name="Remenant B."/>
            <person name="de Cambiaire J.C."/>
            <person name="Cellier G."/>
            <person name="Jacobs J.M."/>
            <person name="Mangenot S."/>
            <person name="Barbe V."/>
            <person name="Lajus A."/>
            <person name="Vallenet D."/>
            <person name="Medigue C."/>
            <person name="Fegan M."/>
            <person name="Allen C."/>
            <person name="Prior P."/>
        </authorList>
    </citation>
    <scope>NUCLEOTIDE SEQUENCE</scope>
    <source>
        <strain evidence="2">R229</strain>
    </source>
</reference>
<evidence type="ECO:0000313" key="2">
    <source>
        <dbReference type="EMBL" id="CCA81221.1"/>
    </source>
</evidence>
<sequence length="55" mass="6299">MVEPLKRPLDATGFNHEHRRQRVGPRRKAGRPCDAAAWVRTDLSPHIFLANIARL</sequence>